<gene>
    <name evidence="2" type="ORF">BYL167_LOCUS10299</name>
</gene>
<keyword evidence="1" id="KW-1133">Transmembrane helix</keyword>
<evidence type="ECO:0000256" key="1">
    <source>
        <dbReference type="SAM" id="Phobius"/>
    </source>
</evidence>
<sequence length="643" mass="75267">DNTSTMMNNSFELLPNEVLLIIFSYLSSFDLCQAFLDLKNSRIKHLTSIRHSLDAGSIHYNQLREFLNSNNDYTKRFTALIDTVILNDSSACMMLLDHWEKNLNALERLNIFLPSVKKIFILNAKYYEYGFIHSILIPLVSANNALQYLHLVFERPTNAYRTILSNLIRHHISLHTMILEVQQGHIYYSNDRVLDFHKMVSPCWPNTIQLTLSIQHSSELILLLQRNALPAIEHLSVTNEDLSVALPLSESKSGSGTRLCEHDLRERLDGTRLRYLLLRYLTISDVVILLGSLTMPLLEKLILVDLYDHTLDFVGKFQEVCGSTYLPALKHLHFSFCFPQEIEDSWRISSFDRNGQWPFDNLAYYKCEIRISDLNSSVFSKKALFVVYKGLINLLFHHKRTFRNHCFAEHASVPIMTTRRRLIQWIGDLKDEPDRLMETLRILASGRVNELHLTYSYGLLNESIKSRHPSSCELLFHHLRFLTFNFESESMTKSERVTIIKQILHASPNLSHLAVAWNDFRDCSHSYLNLRHVNLILERLHPEPTEYFNIDRLAELVPDLRSLETSGATIKLNENLAQFVWKIIHRFDQLMHLIVNKDCLYRSKHEKKIMFKERLLAVGHDQLFDCNNIEIEFHRYNELRIWL</sequence>
<comment type="caution">
    <text evidence="2">The sequence shown here is derived from an EMBL/GenBank/DDBJ whole genome shotgun (WGS) entry which is preliminary data.</text>
</comment>
<organism evidence="2 3">
    <name type="scientific">Rotaria magnacalcarata</name>
    <dbReference type="NCBI Taxonomy" id="392030"/>
    <lineage>
        <taxon>Eukaryota</taxon>
        <taxon>Metazoa</taxon>
        <taxon>Spiralia</taxon>
        <taxon>Gnathifera</taxon>
        <taxon>Rotifera</taxon>
        <taxon>Eurotatoria</taxon>
        <taxon>Bdelloidea</taxon>
        <taxon>Philodinida</taxon>
        <taxon>Philodinidae</taxon>
        <taxon>Rotaria</taxon>
    </lineage>
</organism>
<proteinExistence type="predicted"/>
<keyword evidence="1" id="KW-0472">Membrane</keyword>
<feature type="transmembrane region" description="Helical" evidence="1">
    <location>
        <begin position="277"/>
        <end position="298"/>
    </location>
</feature>
<keyword evidence="1" id="KW-0812">Transmembrane</keyword>
<dbReference type="SUPFAM" id="SSF81383">
    <property type="entry name" value="F-box domain"/>
    <property type="match status" value="1"/>
</dbReference>
<name>A0A8S2M480_9BILA</name>
<evidence type="ECO:0000313" key="2">
    <source>
        <dbReference type="EMBL" id="CAF3936878.1"/>
    </source>
</evidence>
<accession>A0A8S2M480</accession>
<feature type="non-terminal residue" evidence="2">
    <location>
        <position position="1"/>
    </location>
</feature>
<dbReference type="InterPro" id="IPR036047">
    <property type="entry name" value="F-box-like_dom_sf"/>
</dbReference>
<dbReference type="Proteomes" id="UP000681967">
    <property type="component" value="Unassembled WGS sequence"/>
</dbReference>
<protein>
    <recommendedName>
        <fullName evidence="4">F-box domain-containing protein</fullName>
    </recommendedName>
</protein>
<evidence type="ECO:0008006" key="4">
    <source>
        <dbReference type="Google" id="ProtNLM"/>
    </source>
</evidence>
<evidence type="ECO:0000313" key="3">
    <source>
        <dbReference type="Proteomes" id="UP000681967"/>
    </source>
</evidence>
<dbReference type="AlphaFoldDB" id="A0A8S2M480"/>
<dbReference type="EMBL" id="CAJOBH010003084">
    <property type="protein sequence ID" value="CAF3936878.1"/>
    <property type="molecule type" value="Genomic_DNA"/>
</dbReference>
<reference evidence="2" key="1">
    <citation type="submission" date="2021-02" db="EMBL/GenBank/DDBJ databases">
        <authorList>
            <person name="Nowell W R."/>
        </authorList>
    </citation>
    <scope>NUCLEOTIDE SEQUENCE</scope>
</reference>